<evidence type="ECO:0000313" key="2">
    <source>
        <dbReference type="Proteomes" id="UP001152622"/>
    </source>
</evidence>
<evidence type="ECO:0000313" key="1">
    <source>
        <dbReference type="EMBL" id="KAJ8335630.1"/>
    </source>
</evidence>
<proteinExistence type="predicted"/>
<dbReference type="AlphaFoldDB" id="A0A9Q1EBC9"/>
<comment type="caution">
    <text evidence="1">The sequence shown here is derived from an EMBL/GenBank/DDBJ whole genome shotgun (WGS) entry which is preliminary data.</text>
</comment>
<sequence length="79" mass="9485">MCSCRKPISCSDFQTDLIFHWKESRIPCVPLPTTQLLKTIHFDEYNWRAFADLFISAWNECQQWEKESKSYGQCKYLSR</sequence>
<protein>
    <submittedName>
        <fullName evidence="1">Uncharacterized protein</fullName>
    </submittedName>
</protein>
<dbReference type="Proteomes" id="UP001152622">
    <property type="component" value="Chromosome 20"/>
</dbReference>
<dbReference type="EMBL" id="JAINUF010000020">
    <property type="protein sequence ID" value="KAJ8335630.1"/>
    <property type="molecule type" value="Genomic_DNA"/>
</dbReference>
<keyword evidence="2" id="KW-1185">Reference proteome</keyword>
<gene>
    <name evidence="1" type="ORF">SKAU_G00389720</name>
</gene>
<name>A0A9Q1EBC9_SYNKA</name>
<organism evidence="1 2">
    <name type="scientific">Synaphobranchus kaupii</name>
    <name type="common">Kaup's arrowtooth eel</name>
    <dbReference type="NCBI Taxonomy" id="118154"/>
    <lineage>
        <taxon>Eukaryota</taxon>
        <taxon>Metazoa</taxon>
        <taxon>Chordata</taxon>
        <taxon>Craniata</taxon>
        <taxon>Vertebrata</taxon>
        <taxon>Euteleostomi</taxon>
        <taxon>Actinopterygii</taxon>
        <taxon>Neopterygii</taxon>
        <taxon>Teleostei</taxon>
        <taxon>Anguilliformes</taxon>
        <taxon>Synaphobranchidae</taxon>
        <taxon>Synaphobranchus</taxon>
    </lineage>
</organism>
<accession>A0A9Q1EBC9</accession>
<reference evidence="1" key="1">
    <citation type="journal article" date="2023" name="Science">
        <title>Genome structures resolve the early diversification of teleost fishes.</title>
        <authorList>
            <person name="Parey E."/>
            <person name="Louis A."/>
            <person name="Montfort J."/>
            <person name="Bouchez O."/>
            <person name="Roques C."/>
            <person name="Iampietro C."/>
            <person name="Lluch J."/>
            <person name="Castinel A."/>
            <person name="Donnadieu C."/>
            <person name="Desvignes T."/>
            <person name="Floi Bucao C."/>
            <person name="Jouanno E."/>
            <person name="Wen M."/>
            <person name="Mejri S."/>
            <person name="Dirks R."/>
            <person name="Jansen H."/>
            <person name="Henkel C."/>
            <person name="Chen W.J."/>
            <person name="Zahm M."/>
            <person name="Cabau C."/>
            <person name="Klopp C."/>
            <person name="Thompson A.W."/>
            <person name="Robinson-Rechavi M."/>
            <person name="Braasch I."/>
            <person name="Lecointre G."/>
            <person name="Bobe J."/>
            <person name="Postlethwait J.H."/>
            <person name="Berthelot C."/>
            <person name="Roest Crollius H."/>
            <person name="Guiguen Y."/>
        </authorList>
    </citation>
    <scope>NUCLEOTIDE SEQUENCE</scope>
    <source>
        <strain evidence="1">WJC10195</strain>
    </source>
</reference>